<organism evidence="1 2">
    <name type="scientific">Salinisphaera orenii MK-B5</name>
    <dbReference type="NCBI Taxonomy" id="856730"/>
    <lineage>
        <taxon>Bacteria</taxon>
        <taxon>Pseudomonadati</taxon>
        <taxon>Pseudomonadota</taxon>
        <taxon>Gammaproteobacteria</taxon>
        <taxon>Salinisphaerales</taxon>
        <taxon>Salinisphaeraceae</taxon>
        <taxon>Salinisphaera</taxon>
    </lineage>
</organism>
<evidence type="ECO:0000313" key="1">
    <source>
        <dbReference type="EMBL" id="ROO27861.1"/>
    </source>
</evidence>
<evidence type="ECO:0000313" key="2">
    <source>
        <dbReference type="Proteomes" id="UP000283993"/>
    </source>
</evidence>
<comment type="caution">
    <text evidence="1">The sequence shown here is derived from an EMBL/GenBank/DDBJ whole genome shotgun (WGS) entry which is preliminary data.</text>
</comment>
<dbReference type="AlphaFoldDB" id="A0A423PQS0"/>
<keyword evidence="2" id="KW-1185">Reference proteome</keyword>
<dbReference type="Proteomes" id="UP000283993">
    <property type="component" value="Unassembled WGS sequence"/>
</dbReference>
<reference evidence="1 2" key="1">
    <citation type="submission" date="2013-10" db="EMBL/GenBank/DDBJ databases">
        <title>Salinisphaera orenii MK-B5 Genome Sequencing.</title>
        <authorList>
            <person name="Lai Q."/>
            <person name="Li C."/>
            <person name="Shao Z."/>
        </authorList>
    </citation>
    <scope>NUCLEOTIDE SEQUENCE [LARGE SCALE GENOMIC DNA]</scope>
    <source>
        <strain evidence="1 2">MK-B5</strain>
    </source>
</reference>
<gene>
    <name evidence="1" type="ORF">SAOR_07990</name>
</gene>
<protein>
    <submittedName>
        <fullName evidence="1">Uncharacterized protein</fullName>
    </submittedName>
</protein>
<sequence length="53" mass="5705">MGQDECARRRGCAASGFNSLVACAPAREAQEYVDITALSPLVQRVSEVDTQSF</sequence>
<proteinExistence type="predicted"/>
<name>A0A423PQS0_9GAMM</name>
<accession>A0A423PQS0</accession>
<dbReference type="EMBL" id="AYKH01000012">
    <property type="protein sequence ID" value="ROO27861.1"/>
    <property type="molecule type" value="Genomic_DNA"/>
</dbReference>